<comment type="caution">
    <text evidence="1">The sequence shown here is derived from an EMBL/GenBank/DDBJ whole genome shotgun (WGS) entry which is preliminary data.</text>
</comment>
<evidence type="ECO:0000313" key="1">
    <source>
        <dbReference type="EMBL" id="POY73754.1"/>
    </source>
</evidence>
<name>A0A2S5BAF6_9BASI</name>
<gene>
    <name evidence="1" type="ORF">BMF94_3292</name>
</gene>
<sequence>MLDRLPTELIELVIDAAAASIWTRKATIDRLGLVNKSYRAVTRPLRIRIVQVTGAEGIVELRSWPAWARKSVETVLIGTNEPGRDRTRLFEADINRLMALLPQVKAVFMEGLEGCYRSKLANTDKSTKLWFELEHGNPFRTHTPSSRPRRDVA</sequence>
<dbReference type="EMBL" id="PJQD01000035">
    <property type="protein sequence ID" value="POY73754.1"/>
    <property type="molecule type" value="Genomic_DNA"/>
</dbReference>
<proteinExistence type="predicted"/>
<protein>
    <submittedName>
        <fullName evidence="1">Uncharacterized protein</fullName>
    </submittedName>
</protein>
<keyword evidence="2" id="KW-1185">Reference proteome</keyword>
<dbReference type="AlphaFoldDB" id="A0A2S5BAF6"/>
<accession>A0A2S5BAF6</accession>
<dbReference type="Proteomes" id="UP000237144">
    <property type="component" value="Unassembled WGS sequence"/>
</dbReference>
<evidence type="ECO:0000313" key="2">
    <source>
        <dbReference type="Proteomes" id="UP000237144"/>
    </source>
</evidence>
<organism evidence="1 2">
    <name type="scientific">Rhodotorula taiwanensis</name>
    <dbReference type="NCBI Taxonomy" id="741276"/>
    <lineage>
        <taxon>Eukaryota</taxon>
        <taxon>Fungi</taxon>
        <taxon>Dikarya</taxon>
        <taxon>Basidiomycota</taxon>
        <taxon>Pucciniomycotina</taxon>
        <taxon>Microbotryomycetes</taxon>
        <taxon>Sporidiobolales</taxon>
        <taxon>Sporidiobolaceae</taxon>
        <taxon>Rhodotorula</taxon>
    </lineage>
</organism>
<reference evidence="1 2" key="1">
    <citation type="journal article" date="2018" name="Front. Microbiol.">
        <title>Prospects for Fungal Bioremediation of Acidic Radioactive Waste Sites: Characterization and Genome Sequence of Rhodotorula taiwanensis MD1149.</title>
        <authorList>
            <person name="Tkavc R."/>
            <person name="Matrosova V.Y."/>
            <person name="Grichenko O.E."/>
            <person name="Gostincar C."/>
            <person name="Volpe R.P."/>
            <person name="Klimenkova P."/>
            <person name="Gaidamakova E.K."/>
            <person name="Zhou C.E."/>
            <person name="Stewart B.J."/>
            <person name="Lyman M.G."/>
            <person name="Malfatti S.A."/>
            <person name="Rubinfeld B."/>
            <person name="Courtot M."/>
            <person name="Singh J."/>
            <person name="Dalgard C.L."/>
            <person name="Hamilton T."/>
            <person name="Frey K.G."/>
            <person name="Gunde-Cimerman N."/>
            <person name="Dugan L."/>
            <person name="Daly M.J."/>
        </authorList>
    </citation>
    <scope>NUCLEOTIDE SEQUENCE [LARGE SCALE GENOMIC DNA]</scope>
    <source>
        <strain evidence="1 2">MD1149</strain>
    </source>
</reference>
<dbReference type="OrthoDB" id="10371889at2759"/>